<keyword evidence="4" id="KW-1185">Reference proteome</keyword>
<name>A0AAE1KGK0_PETCI</name>
<dbReference type="Proteomes" id="UP001286313">
    <property type="component" value="Unassembled WGS sequence"/>
</dbReference>
<organism evidence="2 4">
    <name type="scientific">Petrolisthes cinctipes</name>
    <name type="common">Flat porcelain crab</name>
    <dbReference type="NCBI Taxonomy" id="88211"/>
    <lineage>
        <taxon>Eukaryota</taxon>
        <taxon>Metazoa</taxon>
        <taxon>Ecdysozoa</taxon>
        <taxon>Arthropoda</taxon>
        <taxon>Crustacea</taxon>
        <taxon>Multicrustacea</taxon>
        <taxon>Malacostraca</taxon>
        <taxon>Eumalacostraca</taxon>
        <taxon>Eucarida</taxon>
        <taxon>Decapoda</taxon>
        <taxon>Pleocyemata</taxon>
        <taxon>Anomura</taxon>
        <taxon>Galatheoidea</taxon>
        <taxon>Porcellanidae</taxon>
        <taxon>Petrolisthes</taxon>
    </lineage>
</organism>
<dbReference type="AlphaFoldDB" id="A0AAE1KGK0"/>
<feature type="region of interest" description="Disordered" evidence="1">
    <location>
        <begin position="175"/>
        <end position="210"/>
    </location>
</feature>
<sequence length="210" mass="22290">MQATVSQVQHSKSYWQQLAAAAATSVRLSTNITGYIARSVGALHMGRSLSDSHGHLSSLHPSPVSLFFPPRTWSTSTASLRPQLSLPPLAPLSFPPSSSPHGSAAAAVAAQLSPMRPRTLRPSHRPAHCPACGRYFTFGHNMKAHLKRCPKNPHRPPLVTSVTSVISTPATTTCVKPEPDTNHTSPSVSPSILAEKLTADNGESLRAASD</sequence>
<gene>
    <name evidence="3" type="ORF">Pcinc_001569</name>
    <name evidence="2" type="ORF">Pcinc_023602</name>
</gene>
<protein>
    <recommendedName>
        <fullName evidence="5">C2H2-type domain-containing protein</fullName>
    </recommendedName>
</protein>
<proteinExistence type="predicted"/>
<evidence type="ECO:0000256" key="1">
    <source>
        <dbReference type="SAM" id="MobiDB-lite"/>
    </source>
</evidence>
<evidence type="ECO:0008006" key="5">
    <source>
        <dbReference type="Google" id="ProtNLM"/>
    </source>
</evidence>
<evidence type="ECO:0000313" key="4">
    <source>
        <dbReference type="Proteomes" id="UP001286313"/>
    </source>
</evidence>
<accession>A0AAE1KGK0</accession>
<evidence type="ECO:0000313" key="2">
    <source>
        <dbReference type="EMBL" id="KAK3871240.1"/>
    </source>
</evidence>
<reference evidence="2" key="1">
    <citation type="submission" date="2023-10" db="EMBL/GenBank/DDBJ databases">
        <title>Genome assemblies of two species of porcelain crab, Petrolisthes cinctipes and Petrolisthes manimaculis (Anomura: Porcellanidae).</title>
        <authorList>
            <person name="Angst P."/>
        </authorList>
    </citation>
    <scope>NUCLEOTIDE SEQUENCE</scope>
    <source>
        <strain evidence="2">PB745_01</strain>
        <tissue evidence="2">Gill</tissue>
    </source>
</reference>
<dbReference type="EMBL" id="JAWQEG010000098">
    <property type="protein sequence ID" value="KAK3894685.1"/>
    <property type="molecule type" value="Genomic_DNA"/>
</dbReference>
<dbReference type="EMBL" id="JAWQEG010002545">
    <property type="protein sequence ID" value="KAK3871240.1"/>
    <property type="molecule type" value="Genomic_DNA"/>
</dbReference>
<evidence type="ECO:0000313" key="3">
    <source>
        <dbReference type="EMBL" id="KAK3894685.1"/>
    </source>
</evidence>
<comment type="caution">
    <text evidence="2">The sequence shown here is derived from an EMBL/GenBank/DDBJ whole genome shotgun (WGS) entry which is preliminary data.</text>
</comment>